<name>A0A178FDG1_TRIVO</name>
<evidence type="ECO:0000256" key="1">
    <source>
        <dbReference type="SAM" id="MobiDB-lite"/>
    </source>
</evidence>
<accession>A0A178FDG1</accession>
<gene>
    <name evidence="2" type="ORF">A7D00_5437</name>
</gene>
<dbReference type="AlphaFoldDB" id="A0A178FDG1"/>
<dbReference type="EMBL" id="LHPN01000009">
    <property type="protein sequence ID" value="OAL70471.1"/>
    <property type="molecule type" value="Genomic_DNA"/>
</dbReference>
<evidence type="ECO:0000313" key="3">
    <source>
        <dbReference type="Proteomes" id="UP000243519"/>
    </source>
</evidence>
<dbReference type="Proteomes" id="UP000243519">
    <property type="component" value="Unassembled WGS sequence"/>
</dbReference>
<reference evidence="2 3" key="1">
    <citation type="submission" date="2016-05" db="EMBL/GenBank/DDBJ databases">
        <title>Genome sequencing of Trichophyton violaceum CMCC(F)T3l isolated from hair.</title>
        <authorList>
            <person name="Zhan P."/>
            <person name="Tao Y."/>
            <person name="Liu W."/>
        </authorList>
    </citation>
    <scope>NUCLEOTIDE SEQUENCE [LARGE SCALE GENOMIC DNA]</scope>
    <source>
        <strain evidence="3">CMCC(F)T3l</strain>
    </source>
</reference>
<evidence type="ECO:0000313" key="2">
    <source>
        <dbReference type="EMBL" id="OAL70471.1"/>
    </source>
</evidence>
<feature type="compositionally biased region" description="Acidic residues" evidence="1">
    <location>
        <begin position="343"/>
        <end position="352"/>
    </location>
</feature>
<proteinExistence type="predicted"/>
<dbReference type="OrthoDB" id="4776522at2759"/>
<feature type="compositionally biased region" description="Basic and acidic residues" evidence="1">
    <location>
        <begin position="322"/>
        <end position="342"/>
    </location>
</feature>
<protein>
    <submittedName>
        <fullName evidence="2">Uncharacterized protein</fullName>
    </submittedName>
</protein>
<feature type="compositionally biased region" description="Basic and acidic residues" evidence="1">
    <location>
        <begin position="277"/>
        <end position="300"/>
    </location>
</feature>
<keyword evidence="3" id="KW-1185">Reference proteome</keyword>
<organism evidence="2 3">
    <name type="scientific">Trichophyton violaceum</name>
    <dbReference type="NCBI Taxonomy" id="34388"/>
    <lineage>
        <taxon>Eukaryota</taxon>
        <taxon>Fungi</taxon>
        <taxon>Dikarya</taxon>
        <taxon>Ascomycota</taxon>
        <taxon>Pezizomycotina</taxon>
        <taxon>Eurotiomycetes</taxon>
        <taxon>Eurotiomycetidae</taxon>
        <taxon>Onygenales</taxon>
        <taxon>Arthrodermataceae</taxon>
        <taxon>Trichophyton</taxon>
    </lineage>
</organism>
<comment type="caution">
    <text evidence="2">The sequence shown here is derived from an EMBL/GenBank/DDBJ whole genome shotgun (WGS) entry which is preliminary data.</text>
</comment>
<feature type="region of interest" description="Disordered" evidence="1">
    <location>
        <begin position="275"/>
        <end position="352"/>
    </location>
</feature>
<feature type="region of interest" description="Disordered" evidence="1">
    <location>
        <begin position="228"/>
        <end position="254"/>
    </location>
</feature>
<sequence>MGLRRGSRGYWRADCTHVCTSRVLDTDNRLWCARCGFGNKTRWVYVCAEDQDRTLSDGFIRGLAETGSDLSPETLQQQELELPLNDWMSKAVADGHYTEEEVVTLKQQRASVLEGMRTEATRHAEEREMAEVEADMLAWYGIPMRPPPGIAAPARGYSNSISDRINNIISEHDGPVVPECHKVYCLRCRPSHHERAWQSLNGLCSENNELLLKKAAIGQPASIFDIPMSEIRRPLPRPELPGNDKRPGQRVSLQSSMGDVWKDCWSDLVYGQLNRTADQDHDQPERPERPEKPEKPETPLRRPRLVRMPKFCFERGSPFASLDREADTPDEQPDHDTDRHGEEDEITEETQN</sequence>